<evidence type="ECO:0000256" key="6">
    <source>
        <dbReference type="ARBA" id="ARBA00023077"/>
    </source>
</evidence>
<keyword evidence="8 9" id="KW-0998">Cell outer membrane</keyword>
<sequence length="805" mass="87908">MKHLNKTATYGCLILASSSTLALSAHAQEVAGAAPGNLESIIVTGTRQANRTVFDSMAPIDLIDASAIDSTTSEDLLDSVAQIVPSFKVQRLPMADGQVFVRPASLRGLSADHTLVLVNGKRLHRAALLGSNGAQSADLASIPSYAIKRIEVLRDGASAQYGSDAIAGVINIILDDKAGYQAFSQFSQYFEGDGTAYRAGVQGGWDLNNRGYLATTFEYYDAERTARSRQRPDAEAYQAAHPEVTLRNPVQDWGQPDRDAVRFALNSQYSLTDNTDAYLFGTYNEGSGMSDFNWRNPDSAVFNKSETYPNFDLKDLYPAGFAPHFGQDDRDLSLYVGVKGIVGQLSWDASVSQGNNKIDYQLNNTINASLGSDSPTDFYAGSLEQDEFTANLDASYLLQNDWFADDLNIAFGAEYREETYKVSSGDEASYLVGPAAKEGLPSGSNGFFGFSPAQSGEFDQDSVALYVDMETMLSSAWTIGLAARYEDFSEFGDTQNGKISTRYALSDNAALRATYSTGFRAPTPGQLYSERVSQGLDTNTLEVFTRGRYSPQGDIAQIINARSDANIASLTPEESNNLSLGFTYQDASGLNASIDFYRISISDRFGTSTTFSLTAEERAKLIALGVTGAESITSVNFFQNDYDTKTTGVDLVLSRKFELGEGNLNLVAAYNYNKTEVTGGDISRNERQRVLLEERLPKQAGNLSASYSWGDMTFNAKLRYYGSWKDSSGNADGDIFQQFGAETFFDIGFNYDITPAIALSLNVENLFDNYPQEATFQANRGLIYSRNAPYDSDGGNYSLRVDVKF</sequence>
<accession>A0A917YTH4</accession>
<dbReference type="InterPro" id="IPR036942">
    <property type="entry name" value="Beta-barrel_TonB_sf"/>
</dbReference>
<evidence type="ECO:0000256" key="5">
    <source>
        <dbReference type="ARBA" id="ARBA00022729"/>
    </source>
</evidence>
<dbReference type="InterPro" id="IPR000531">
    <property type="entry name" value="Beta-barrel_TonB"/>
</dbReference>
<keyword evidence="3 9" id="KW-1134">Transmembrane beta strand</keyword>
<evidence type="ECO:0000259" key="14">
    <source>
        <dbReference type="Pfam" id="PF07715"/>
    </source>
</evidence>
<feature type="short sequence motif" description="TonB box" evidence="10">
    <location>
        <begin position="40"/>
        <end position="46"/>
    </location>
</feature>
<reference evidence="15" key="2">
    <citation type="submission" date="2020-09" db="EMBL/GenBank/DDBJ databases">
        <authorList>
            <person name="Sun Q."/>
            <person name="Zhou Y."/>
        </authorList>
    </citation>
    <scope>NUCLEOTIDE SEQUENCE</scope>
    <source>
        <strain evidence="15">CGMCC 1.7086</strain>
    </source>
</reference>
<name>A0A917YTH4_9ALTE</name>
<dbReference type="InterPro" id="IPR010916">
    <property type="entry name" value="TonB_box_CS"/>
</dbReference>
<comment type="caution">
    <text evidence="15">The sequence shown here is derived from an EMBL/GenBank/DDBJ whole genome shotgun (WGS) entry which is preliminary data.</text>
</comment>
<comment type="similarity">
    <text evidence="9 11">Belongs to the TonB-dependent receptor family.</text>
</comment>
<organism evidence="15 16">
    <name type="scientific">Bowmanella pacifica</name>
    <dbReference type="NCBI Taxonomy" id="502051"/>
    <lineage>
        <taxon>Bacteria</taxon>
        <taxon>Pseudomonadati</taxon>
        <taxon>Pseudomonadota</taxon>
        <taxon>Gammaproteobacteria</taxon>
        <taxon>Alteromonadales</taxon>
        <taxon>Alteromonadaceae</taxon>
        <taxon>Bowmanella</taxon>
    </lineage>
</organism>
<dbReference type="PROSITE" id="PS52016">
    <property type="entry name" value="TONB_DEPENDENT_REC_3"/>
    <property type="match status" value="1"/>
</dbReference>
<evidence type="ECO:0000256" key="1">
    <source>
        <dbReference type="ARBA" id="ARBA00004571"/>
    </source>
</evidence>
<dbReference type="EMBL" id="BMLS01000001">
    <property type="protein sequence ID" value="GGO65181.1"/>
    <property type="molecule type" value="Genomic_DNA"/>
</dbReference>
<dbReference type="RefSeq" id="WP_188690174.1">
    <property type="nucleotide sequence ID" value="NZ_BMLS01000001.1"/>
</dbReference>
<evidence type="ECO:0000256" key="4">
    <source>
        <dbReference type="ARBA" id="ARBA00022692"/>
    </source>
</evidence>
<evidence type="ECO:0000256" key="12">
    <source>
        <dbReference type="SAM" id="SignalP"/>
    </source>
</evidence>
<keyword evidence="16" id="KW-1185">Reference proteome</keyword>
<keyword evidence="4 9" id="KW-0812">Transmembrane</keyword>
<feature type="signal peptide" evidence="12">
    <location>
        <begin position="1"/>
        <end position="27"/>
    </location>
</feature>
<evidence type="ECO:0000256" key="11">
    <source>
        <dbReference type="RuleBase" id="RU003357"/>
    </source>
</evidence>
<dbReference type="CDD" id="cd01347">
    <property type="entry name" value="ligand_gated_channel"/>
    <property type="match status" value="1"/>
</dbReference>
<evidence type="ECO:0000259" key="13">
    <source>
        <dbReference type="Pfam" id="PF00593"/>
    </source>
</evidence>
<feature type="domain" description="TonB-dependent receptor-like beta-barrel" evidence="13">
    <location>
        <begin position="270"/>
        <end position="766"/>
    </location>
</feature>
<evidence type="ECO:0000256" key="9">
    <source>
        <dbReference type="PROSITE-ProRule" id="PRU01360"/>
    </source>
</evidence>
<keyword evidence="5 12" id="KW-0732">Signal</keyword>
<reference evidence="15" key="1">
    <citation type="journal article" date="2014" name="Int. J. Syst. Evol. Microbiol.">
        <title>Complete genome sequence of Corynebacterium casei LMG S-19264T (=DSM 44701T), isolated from a smear-ripened cheese.</title>
        <authorList>
            <consortium name="US DOE Joint Genome Institute (JGI-PGF)"/>
            <person name="Walter F."/>
            <person name="Albersmeier A."/>
            <person name="Kalinowski J."/>
            <person name="Ruckert C."/>
        </authorList>
    </citation>
    <scope>NUCLEOTIDE SEQUENCE</scope>
    <source>
        <strain evidence="15">CGMCC 1.7086</strain>
    </source>
</reference>
<dbReference type="InterPro" id="IPR039426">
    <property type="entry name" value="TonB-dep_rcpt-like"/>
</dbReference>
<evidence type="ECO:0000256" key="8">
    <source>
        <dbReference type="ARBA" id="ARBA00023237"/>
    </source>
</evidence>
<dbReference type="Gene3D" id="2.170.130.10">
    <property type="entry name" value="TonB-dependent receptor, plug domain"/>
    <property type="match status" value="1"/>
</dbReference>
<dbReference type="Gene3D" id="2.40.170.20">
    <property type="entry name" value="TonB-dependent receptor, beta-barrel domain"/>
    <property type="match status" value="1"/>
</dbReference>
<dbReference type="GO" id="GO:0009279">
    <property type="term" value="C:cell outer membrane"/>
    <property type="evidence" value="ECO:0007669"/>
    <property type="project" value="UniProtKB-SubCell"/>
</dbReference>
<evidence type="ECO:0000256" key="2">
    <source>
        <dbReference type="ARBA" id="ARBA00022448"/>
    </source>
</evidence>
<proteinExistence type="inferred from homology"/>
<keyword evidence="6 10" id="KW-0798">TonB box</keyword>
<dbReference type="InterPro" id="IPR037066">
    <property type="entry name" value="Plug_dom_sf"/>
</dbReference>
<feature type="domain" description="TonB-dependent receptor plug" evidence="14">
    <location>
        <begin position="54"/>
        <end position="169"/>
    </location>
</feature>
<keyword evidence="7 9" id="KW-0472">Membrane</keyword>
<dbReference type="InterPro" id="IPR012910">
    <property type="entry name" value="Plug_dom"/>
</dbReference>
<feature type="chain" id="PRO_5037600036" evidence="12">
    <location>
        <begin position="28"/>
        <end position="805"/>
    </location>
</feature>
<dbReference type="Pfam" id="PF00593">
    <property type="entry name" value="TonB_dep_Rec_b-barrel"/>
    <property type="match status" value="1"/>
</dbReference>
<evidence type="ECO:0000256" key="3">
    <source>
        <dbReference type="ARBA" id="ARBA00022452"/>
    </source>
</evidence>
<dbReference type="Proteomes" id="UP000606935">
    <property type="component" value="Unassembled WGS sequence"/>
</dbReference>
<dbReference type="PANTHER" id="PTHR47234">
    <property type="match status" value="1"/>
</dbReference>
<gene>
    <name evidence="15" type="primary">bfeA</name>
    <name evidence="15" type="ORF">GCM10010982_06370</name>
</gene>
<protein>
    <submittedName>
        <fullName evidence="15">Ligand-gated channel</fullName>
    </submittedName>
</protein>
<dbReference type="PANTHER" id="PTHR47234:SF3">
    <property type="entry name" value="SECRETIN_TONB SHORT N-TERMINAL DOMAIN-CONTAINING PROTEIN"/>
    <property type="match status" value="1"/>
</dbReference>
<evidence type="ECO:0000256" key="7">
    <source>
        <dbReference type="ARBA" id="ARBA00023136"/>
    </source>
</evidence>
<dbReference type="AlphaFoldDB" id="A0A917YTH4"/>
<evidence type="ECO:0000313" key="15">
    <source>
        <dbReference type="EMBL" id="GGO65181.1"/>
    </source>
</evidence>
<dbReference type="PROSITE" id="PS00430">
    <property type="entry name" value="TONB_DEPENDENT_REC_1"/>
    <property type="match status" value="1"/>
</dbReference>
<dbReference type="Pfam" id="PF07715">
    <property type="entry name" value="Plug"/>
    <property type="match status" value="1"/>
</dbReference>
<dbReference type="SUPFAM" id="SSF56935">
    <property type="entry name" value="Porins"/>
    <property type="match status" value="1"/>
</dbReference>
<evidence type="ECO:0000313" key="16">
    <source>
        <dbReference type="Proteomes" id="UP000606935"/>
    </source>
</evidence>
<keyword evidence="2 9" id="KW-0813">Transport</keyword>
<comment type="subcellular location">
    <subcellularLocation>
        <location evidence="1 9">Cell outer membrane</location>
        <topology evidence="1 9">Multi-pass membrane protein</topology>
    </subcellularLocation>
</comment>
<evidence type="ECO:0000256" key="10">
    <source>
        <dbReference type="PROSITE-ProRule" id="PRU10143"/>
    </source>
</evidence>